<evidence type="ECO:0000313" key="2">
    <source>
        <dbReference type="EMBL" id="TDK50582.1"/>
    </source>
</evidence>
<dbReference type="PRINTS" id="PR00111">
    <property type="entry name" value="ABHYDROLASE"/>
</dbReference>
<dbReference type="GO" id="GO:0016787">
    <property type="term" value="F:hydrolase activity"/>
    <property type="evidence" value="ECO:0007669"/>
    <property type="project" value="UniProtKB-KW"/>
</dbReference>
<protein>
    <submittedName>
        <fullName evidence="2">Alpha/beta hydrolase</fullName>
    </submittedName>
</protein>
<name>A0A4R5VEF3_9RHOB</name>
<evidence type="ECO:0000313" key="3">
    <source>
        <dbReference type="Proteomes" id="UP000295301"/>
    </source>
</evidence>
<dbReference type="OrthoDB" id="9791366at2"/>
<dbReference type="EMBL" id="SMUV01000055">
    <property type="protein sequence ID" value="TDK50582.1"/>
    <property type="molecule type" value="Genomic_DNA"/>
</dbReference>
<dbReference type="PANTHER" id="PTHR43433:SF5">
    <property type="entry name" value="AB HYDROLASE-1 DOMAIN-CONTAINING PROTEIN"/>
    <property type="match status" value="1"/>
</dbReference>
<dbReference type="InterPro" id="IPR029058">
    <property type="entry name" value="AB_hydrolase_fold"/>
</dbReference>
<dbReference type="InterPro" id="IPR000073">
    <property type="entry name" value="AB_hydrolase_1"/>
</dbReference>
<dbReference type="PANTHER" id="PTHR43433">
    <property type="entry name" value="HYDROLASE, ALPHA/BETA FOLD FAMILY PROTEIN"/>
    <property type="match status" value="1"/>
</dbReference>
<sequence>MSFFTTCDGIRLHYTDAGAGQPLLCLAGLTRNGLDFSFLAPHLTDLRLITLDSRGRGASDFDPDFMNYNVLREAQDAIALLDHLGLDRVTVLGTSRGGLLAMALAASHPDRLAGVILNDIGPVVGAQGIARIMDYVGRKPRAKTLDAAAADLKVAMERDFPGVPLTVWRRQAKYQYRPTGDGLELRYDPKLHKALLEQAATGAVPDMWMFFAALRGMPLGVLRGANSDILTHETLEEMRLRHPGMISAEVPDRGHVPFLDEPQSLALIRRLLEDAR</sequence>
<dbReference type="SUPFAM" id="SSF53474">
    <property type="entry name" value="alpha/beta-Hydrolases"/>
    <property type="match status" value="1"/>
</dbReference>
<organism evidence="2 3">
    <name type="scientific">Antarcticimicrobium luteum</name>
    <dbReference type="NCBI Taxonomy" id="2547397"/>
    <lineage>
        <taxon>Bacteria</taxon>
        <taxon>Pseudomonadati</taxon>
        <taxon>Pseudomonadota</taxon>
        <taxon>Alphaproteobacteria</taxon>
        <taxon>Rhodobacterales</taxon>
        <taxon>Paracoccaceae</taxon>
        <taxon>Antarcticimicrobium</taxon>
    </lineage>
</organism>
<reference evidence="2 3" key="1">
    <citation type="submission" date="2019-03" db="EMBL/GenBank/DDBJ databases">
        <title>Ruegeria lutea sp. nov., a novel strain, isolated from marine sediment, the Masan Bay, South Korea.</title>
        <authorList>
            <person name="Kim J."/>
            <person name="Kim D.-Y."/>
            <person name="Lee S.-S."/>
        </authorList>
    </citation>
    <scope>NUCLEOTIDE SEQUENCE [LARGE SCALE GENOMIC DNA]</scope>
    <source>
        <strain evidence="2 3">318-1</strain>
    </source>
</reference>
<dbReference type="Proteomes" id="UP000295301">
    <property type="component" value="Unassembled WGS sequence"/>
</dbReference>
<proteinExistence type="predicted"/>
<accession>A0A4R5VEF3</accession>
<feature type="domain" description="AB hydrolase-1" evidence="1">
    <location>
        <begin position="22"/>
        <end position="120"/>
    </location>
</feature>
<dbReference type="RefSeq" id="WP_133358841.1">
    <property type="nucleotide sequence ID" value="NZ_SMUV01000055.1"/>
</dbReference>
<comment type="caution">
    <text evidence="2">The sequence shown here is derived from an EMBL/GenBank/DDBJ whole genome shotgun (WGS) entry which is preliminary data.</text>
</comment>
<dbReference type="InterPro" id="IPR050471">
    <property type="entry name" value="AB_hydrolase"/>
</dbReference>
<gene>
    <name evidence="2" type="ORF">E1832_06065</name>
</gene>
<keyword evidence="2" id="KW-0378">Hydrolase</keyword>
<evidence type="ECO:0000259" key="1">
    <source>
        <dbReference type="Pfam" id="PF00561"/>
    </source>
</evidence>
<dbReference type="Gene3D" id="3.40.50.1820">
    <property type="entry name" value="alpha/beta hydrolase"/>
    <property type="match status" value="1"/>
</dbReference>
<keyword evidence="3" id="KW-1185">Reference proteome</keyword>
<dbReference type="Pfam" id="PF00561">
    <property type="entry name" value="Abhydrolase_1"/>
    <property type="match status" value="1"/>
</dbReference>
<dbReference type="AlphaFoldDB" id="A0A4R5VEF3"/>